<dbReference type="Gene3D" id="3.50.50.60">
    <property type="entry name" value="FAD/NAD(P)-binding domain"/>
    <property type="match status" value="1"/>
</dbReference>
<dbReference type="GO" id="GO:0103075">
    <property type="term" value="F:indole-3-pyruvate monooxygenase activity"/>
    <property type="evidence" value="ECO:0007669"/>
    <property type="project" value="UniProtKB-EC"/>
</dbReference>
<dbReference type="Proteomes" id="UP000827889">
    <property type="component" value="Chromosome 1"/>
</dbReference>
<evidence type="ECO:0000256" key="1">
    <source>
        <dbReference type="ARBA" id="ARBA00001974"/>
    </source>
</evidence>
<dbReference type="PANTHER" id="PTHR43539">
    <property type="entry name" value="FLAVIN-BINDING MONOOXYGENASE-LIKE PROTEIN (AFU_ORTHOLOGUE AFUA_4G09220)"/>
    <property type="match status" value="1"/>
</dbReference>
<dbReference type="InterPro" id="IPR000960">
    <property type="entry name" value="Flavin_mOase"/>
</dbReference>
<evidence type="ECO:0000256" key="11">
    <source>
        <dbReference type="RuleBase" id="RU361177"/>
    </source>
</evidence>
<comment type="similarity">
    <text evidence="3 11">Belongs to the FMO family.</text>
</comment>
<dbReference type="InterPro" id="IPR050982">
    <property type="entry name" value="Auxin_biosynth/cation_transpt"/>
</dbReference>
<protein>
    <recommendedName>
        <fullName evidence="11">Flavin-containing monooxygenase</fullName>
        <ecNumber evidence="11">1.-.-.-</ecNumber>
    </recommendedName>
</protein>
<dbReference type="KEGG" id="rarg:115756740"/>
<evidence type="ECO:0000256" key="10">
    <source>
        <dbReference type="ARBA" id="ARBA00047707"/>
    </source>
</evidence>
<name>A0A8B8QZ67_9MYRT</name>
<dbReference type="PRINTS" id="PR00368">
    <property type="entry name" value="FADPNR"/>
</dbReference>
<keyword evidence="7 11" id="KW-0560">Oxidoreductase</keyword>
<dbReference type="Pfam" id="PF00743">
    <property type="entry name" value="FMO-like"/>
    <property type="match status" value="1"/>
</dbReference>
<reference evidence="13" key="2">
    <citation type="submission" date="2025-08" db="UniProtKB">
        <authorList>
            <consortium name="RefSeq"/>
        </authorList>
    </citation>
    <scope>IDENTIFICATION</scope>
    <source>
        <tissue evidence="13">Leaf</tissue>
    </source>
</reference>
<evidence type="ECO:0000256" key="9">
    <source>
        <dbReference type="ARBA" id="ARBA00023070"/>
    </source>
</evidence>
<keyword evidence="5 11" id="KW-0274">FAD</keyword>
<evidence type="ECO:0000313" key="13">
    <source>
        <dbReference type="RefSeq" id="XP_030552496.1"/>
    </source>
</evidence>
<evidence type="ECO:0000256" key="2">
    <source>
        <dbReference type="ARBA" id="ARBA00004814"/>
    </source>
</evidence>
<dbReference type="GO" id="GO:0050661">
    <property type="term" value="F:NADP binding"/>
    <property type="evidence" value="ECO:0007669"/>
    <property type="project" value="InterPro"/>
</dbReference>
<dbReference type="PANTHER" id="PTHR43539:SF42">
    <property type="entry name" value="OS01G0273800 PROTEIN"/>
    <property type="match status" value="1"/>
</dbReference>
<proteinExistence type="inferred from homology"/>
<dbReference type="InterPro" id="IPR020946">
    <property type="entry name" value="Flavin_mOase-like"/>
</dbReference>
<evidence type="ECO:0000256" key="7">
    <source>
        <dbReference type="ARBA" id="ARBA00023002"/>
    </source>
</evidence>
<gene>
    <name evidence="13" type="primary">LOC115756740</name>
</gene>
<dbReference type="OrthoDB" id="66881at2759"/>
<evidence type="ECO:0000256" key="8">
    <source>
        <dbReference type="ARBA" id="ARBA00023033"/>
    </source>
</evidence>
<dbReference type="InterPro" id="IPR036188">
    <property type="entry name" value="FAD/NAD-bd_sf"/>
</dbReference>
<organism evidence="12 13">
    <name type="scientific">Rhodamnia argentea</name>
    <dbReference type="NCBI Taxonomy" id="178133"/>
    <lineage>
        <taxon>Eukaryota</taxon>
        <taxon>Viridiplantae</taxon>
        <taxon>Streptophyta</taxon>
        <taxon>Embryophyta</taxon>
        <taxon>Tracheophyta</taxon>
        <taxon>Spermatophyta</taxon>
        <taxon>Magnoliopsida</taxon>
        <taxon>eudicotyledons</taxon>
        <taxon>Gunneridae</taxon>
        <taxon>Pentapetalae</taxon>
        <taxon>rosids</taxon>
        <taxon>malvids</taxon>
        <taxon>Myrtales</taxon>
        <taxon>Myrtaceae</taxon>
        <taxon>Myrtoideae</taxon>
        <taxon>Myrteae</taxon>
        <taxon>Australasian group</taxon>
        <taxon>Rhodamnia</taxon>
    </lineage>
</organism>
<comment type="cofactor">
    <cofactor evidence="1 11">
        <name>FAD</name>
        <dbReference type="ChEBI" id="CHEBI:57692"/>
    </cofactor>
</comment>
<reference evidence="12" key="1">
    <citation type="submission" date="2025-05" db="UniProtKB">
        <authorList>
            <consortium name="RefSeq"/>
        </authorList>
    </citation>
    <scope>NUCLEOTIDE SEQUENCE [LARGE SCALE GENOMIC DNA]</scope>
</reference>
<keyword evidence="6" id="KW-0521">NADP</keyword>
<accession>A0A8B8QZ67</accession>
<keyword evidence="12" id="KW-1185">Reference proteome</keyword>
<dbReference type="PIRSF" id="PIRSF000332">
    <property type="entry name" value="FMO"/>
    <property type="match status" value="1"/>
</dbReference>
<dbReference type="GeneID" id="115756740"/>
<comment type="catalytic activity">
    <reaction evidence="10">
        <text>indole-3-pyruvate + NADPH + O2 + H(+) = (indol-3-yl)acetate + CO2 + NADP(+) + H2O</text>
        <dbReference type="Rhea" id="RHEA:34331"/>
        <dbReference type="ChEBI" id="CHEBI:15377"/>
        <dbReference type="ChEBI" id="CHEBI:15378"/>
        <dbReference type="ChEBI" id="CHEBI:15379"/>
        <dbReference type="ChEBI" id="CHEBI:16526"/>
        <dbReference type="ChEBI" id="CHEBI:17640"/>
        <dbReference type="ChEBI" id="CHEBI:30854"/>
        <dbReference type="ChEBI" id="CHEBI:57783"/>
        <dbReference type="ChEBI" id="CHEBI:58349"/>
        <dbReference type="EC" id="1.14.13.168"/>
    </reaction>
</comment>
<evidence type="ECO:0000256" key="6">
    <source>
        <dbReference type="ARBA" id="ARBA00022857"/>
    </source>
</evidence>
<keyword evidence="9" id="KW-0073">Auxin biosynthesis</keyword>
<evidence type="ECO:0000313" key="12">
    <source>
        <dbReference type="Proteomes" id="UP000827889"/>
    </source>
</evidence>
<sequence length="386" mass="42654">MKKEAEVIVVGGGPSGIAAAGALSSLSIPFILLERADCFAPLWQRHAYDRLHIHLPKHTCQLPHMPIPDDWPKYPPKSLFVQYLQRYVSHFRINPVYNRSVESAHYDDASGRWHVAARDVSAGCGSEGAAVEEYSARFLVVATGESCNAFVPEVEGRGSFGGKAMHSTEYKNGKEFAKKKVLVVGSGNSGMEIALDLADHGAITSIVVRSPVNFVTREMLNWAVALLKYLRFPWVERLTMMASRLWFGDMSKFGIPKPEEGPFTMKMKYGKYPLVDVGTCKKIRSGEIQVLPAVKCIKGNEVVFEDGRSHSFDAIVFATGFKRPTKQWLKVKEEDCLLNDDGIVKPSCPNKWKGKNGLYCVGLSRRGFLGATLDAQGVANDIKGLL</sequence>
<dbReference type="RefSeq" id="XP_030552496.1">
    <property type="nucleotide sequence ID" value="XM_030696636.2"/>
</dbReference>
<dbReference type="GO" id="GO:0004499">
    <property type="term" value="F:N,N-dimethylaniline monooxygenase activity"/>
    <property type="evidence" value="ECO:0007669"/>
    <property type="project" value="InterPro"/>
</dbReference>
<dbReference type="EC" id="1.-.-.-" evidence="11"/>
<evidence type="ECO:0000256" key="4">
    <source>
        <dbReference type="ARBA" id="ARBA00022630"/>
    </source>
</evidence>
<dbReference type="SUPFAM" id="SSF51905">
    <property type="entry name" value="FAD/NAD(P)-binding domain"/>
    <property type="match status" value="2"/>
</dbReference>
<dbReference type="PRINTS" id="PR00411">
    <property type="entry name" value="PNDRDTASEI"/>
</dbReference>
<keyword evidence="4 11" id="KW-0285">Flavoprotein</keyword>
<comment type="pathway">
    <text evidence="2">Plant hormone metabolism; auxin biosynthesis.</text>
</comment>
<keyword evidence="8 11" id="KW-0503">Monooxygenase</keyword>
<dbReference type="GO" id="GO:0009851">
    <property type="term" value="P:auxin biosynthetic process"/>
    <property type="evidence" value="ECO:0007669"/>
    <property type="project" value="UniProtKB-KW"/>
</dbReference>
<evidence type="ECO:0000256" key="5">
    <source>
        <dbReference type="ARBA" id="ARBA00022827"/>
    </source>
</evidence>
<dbReference type="AlphaFoldDB" id="A0A8B8QZ67"/>
<dbReference type="GO" id="GO:0050660">
    <property type="term" value="F:flavin adenine dinucleotide binding"/>
    <property type="evidence" value="ECO:0007669"/>
    <property type="project" value="InterPro"/>
</dbReference>
<evidence type="ECO:0000256" key="3">
    <source>
        <dbReference type="ARBA" id="ARBA00009183"/>
    </source>
</evidence>